<sequence>MDTKPIAETGHCTKIRPPTQSEVKSFLSARFNRKHTKRSNYRYENTSIIMIIVCDDYNGSWAPIIVQRLVICILLCNVALKANIGSDPSTIEID</sequence>
<reference evidence="1 2" key="1">
    <citation type="submission" date="2015-01" db="EMBL/GenBank/DDBJ databases">
        <title>Evolution of Trichinella species and genotypes.</title>
        <authorList>
            <person name="Korhonen P.K."/>
            <person name="Edoardo P."/>
            <person name="Giuseppe L.R."/>
            <person name="Gasser R.B."/>
        </authorList>
    </citation>
    <scope>NUCLEOTIDE SEQUENCE [LARGE SCALE GENOMIC DNA]</scope>
    <source>
        <strain evidence="1">ISS1029</strain>
    </source>
</reference>
<dbReference type="Proteomes" id="UP000055024">
    <property type="component" value="Unassembled WGS sequence"/>
</dbReference>
<gene>
    <name evidence="1" type="ORF">T11_8350</name>
</gene>
<evidence type="ECO:0000313" key="1">
    <source>
        <dbReference type="EMBL" id="KRZ19048.1"/>
    </source>
</evidence>
<keyword evidence="2" id="KW-1185">Reference proteome</keyword>
<name>A0A0V1I897_9BILA</name>
<dbReference type="EMBL" id="JYDP01000001">
    <property type="protein sequence ID" value="KRZ19048.1"/>
    <property type="molecule type" value="Genomic_DNA"/>
</dbReference>
<accession>A0A0V1I897</accession>
<organism evidence="1 2">
    <name type="scientific">Trichinella zimbabwensis</name>
    <dbReference type="NCBI Taxonomy" id="268475"/>
    <lineage>
        <taxon>Eukaryota</taxon>
        <taxon>Metazoa</taxon>
        <taxon>Ecdysozoa</taxon>
        <taxon>Nematoda</taxon>
        <taxon>Enoplea</taxon>
        <taxon>Dorylaimia</taxon>
        <taxon>Trichinellida</taxon>
        <taxon>Trichinellidae</taxon>
        <taxon>Trichinella</taxon>
    </lineage>
</organism>
<comment type="caution">
    <text evidence="1">The sequence shown here is derived from an EMBL/GenBank/DDBJ whole genome shotgun (WGS) entry which is preliminary data.</text>
</comment>
<dbReference type="AlphaFoldDB" id="A0A0V1I897"/>
<evidence type="ECO:0000313" key="2">
    <source>
        <dbReference type="Proteomes" id="UP000055024"/>
    </source>
</evidence>
<proteinExistence type="predicted"/>
<protein>
    <submittedName>
        <fullName evidence="1">Uncharacterized protein</fullName>
    </submittedName>
</protein>